<sequence>MHILKFAINGLDLYRNQSVSMDLYASDRVSTQSVTVHRLNGIGAGICTQTILGIAGLNASGKTTTLRALNFALDIARGIPLDADHLVYGPLVALMDAPANTRIIFTNDDNWYLLESGIRTARAKTGQGDGAPYESGITLHFTEERLWRHTGKPVQKKELTDFAVFKEHCEEILTRGVGGDHELAPEAKRYIPSSASITSGLYADQEDMTPVMNYIDSFRTPVFVPSVAPDIVHTFDRSIEKLTVDDDGKVHLKFVDDNRERILGQFDAVQMLSAGTIRGSRIVNAAVGALREGGYFLVDEIENSLNKKLVETIMDLFASPVTNPKGATLVFTTHYPELLDHLERKDCVYFAVRDENRRIQLIKYSEGLAQAAPKKARVESKKSEIFFSNLVKGTAPKAKDVAAMRRYIKSMTGAADAR</sequence>
<dbReference type="GO" id="GO:0016887">
    <property type="term" value="F:ATP hydrolysis activity"/>
    <property type="evidence" value="ECO:0007669"/>
    <property type="project" value="InterPro"/>
</dbReference>
<evidence type="ECO:0000259" key="1">
    <source>
        <dbReference type="Pfam" id="PF13304"/>
    </source>
</evidence>
<dbReference type="Proteomes" id="UP000229095">
    <property type="component" value="Unassembled WGS sequence"/>
</dbReference>
<dbReference type="InterPro" id="IPR027417">
    <property type="entry name" value="P-loop_NTPase"/>
</dbReference>
<dbReference type="Pfam" id="PF13304">
    <property type="entry name" value="AAA_21"/>
    <property type="match status" value="1"/>
</dbReference>
<evidence type="ECO:0000313" key="2">
    <source>
        <dbReference type="EMBL" id="PJM73855.1"/>
    </source>
</evidence>
<feature type="domain" description="ATPase AAA-type core" evidence="1">
    <location>
        <begin position="245"/>
        <end position="340"/>
    </location>
</feature>
<keyword evidence="3" id="KW-1185">Reference proteome</keyword>
<proteinExistence type="predicted"/>
<dbReference type="Gene3D" id="3.40.50.300">
    <property type="entry name" value="P-loop containing nucleotide triphosphate hydrolases"/>
    <property type="match status" value="1"/>
</dbReference>
<dbReference type="InterPro" id="IPR003959">
    <property type="entry name" value="ATPase_AAA_core"/>
</dbReference>
<dbReference type="SUPFAM" id="SSF52540">
    <property type="entry name" value="P-loop containing nucleoside triphosphate hydrolases"/>
    <property type="match status" value="1"/>
</dbReference>
<gene>
    <name evidence="2" type="ORF">CS006_01405</name>
</gene>
<comment type="caution">
    <text evidence="2">The sequence shown here is derived from an EMBL/GenBank/DDBJ whole genome shotgun (WGS) entry which is preliminary data.</text>
</comment>
<name>A0A2M9HAL5_9BIFI</name>
<organism evidence="2 3">
    <name type="scientific">Bifidobacterium primatium</name>
    <dbReference type="NCBI Taxonomy" id="2045438"/>
    <lineage>
        <taxon>Bacteria</taxon>
        <taxon>Bacillati</taxon>
        <taxon>Actinomycetota</taxon>
        <taxon>Actinomycetes</taxon>
        <taxon>Bifidobacteriales</taxon>
        <taxon>Bifidobacteriaceae</taxon>
        <taxon>Bifidobacterium</taxon>
    </lineage>
</organism>
<dbReference type="AlphaFoldDB" id="A0A2M9HAL5"/>
<reference evidence="2 3" key="1">
    <citation type="submission" date="2017-10" db="EMBL/GenBank/DDBJ databases">
        <title>Draft genome sequences of strains TRE 1, TRE 9, TRE H and TRI 7, isolated from tamarins, belonging to four potential novel Bifidobacterium species.</title>
        <authorList>
            <person name="Mattarelli P."/>
            <person name="Modesto M."/>
            <person name="Puglisi E."/>
            <person name="Morelli L."/>
            <person name="Spezio C."/>
            <person name="Bonetti A."/>
            <person name="Sandri C."/>
        </authorList>
    </citation>
    <scope>NUCLEOTIDE SEQUENCE [LARGE SCALE GENOMIC DNA]</scope>
    <source>
        <strain evidence="3">TRE1</strain>
    </source>
</reference>
<dbReference type="EMBL" id="PEBI01000001">
    <property type="protein sequence ID" value="PJM73855.1"/>
    <property type="molecule type" value="Genomic_DNA"/>
</dbReference>
<dbReference type="GO" id="GO:0005524">
    <property type="term" value="F:ATP binding"/>
    <property type="evidence" value="ECO:0007669"/>
    <property type="project" value="InterPro"/>
</dbReference>
<protein>
    <submittedName>
        <fullName evidence="2">AAA family ATPase</fullName>
    </submittedName>
</protein>
<accession>A0A2M9HAL5</accession>
<evidence type="ECO:0000313" key="3">
    <source>
        <dbReference type="Proteomes" id="UP000229095"/>
    </source>
</evidence>